<dbReference type="InterPro" id="IPR011006">
    <property type="entry name" value="CheY-like_superfamily"/>
</dbReference>
<name>A0A1J0AAR8_9CYAN</name>
<gene>
    <name evidence="3" type="ORF">GlitD10_0713</name>
</gene>
<dbReference type="Proteomes" id="UP000180235">
    <property type="component" value="Chromosome"/>
</dbReference>
<reference evidence="3 4" key="1">
    <citation type="submission" date="2016-10" db="EMBL/GenBank/DDBJ databases">
        <title>Description of Gloeomargarita lithophora gen. nov., sp. nov., a thylakoid-bearing basal-branching cyanobacterium with intracellular carbonates, and proposal for Gloeomargaritales ord. nov.</title>
        <authorList>
            <person name="Moreira D."/>
            <person name="Tavera R."/>
            <person name="Benzerara K."/>
            <person name="Skouri-Panet F."/>
            <person name="Couradeau E."/>
            <person name="Gerard E."/>
            <person name="Loussert C."/>
            <person name="Novelo E."/>
            <person name="Zivanovic Y."/>
            <person name="Lopez-Garcia P."/>
        </authorList>
    </citation>
    <scope>NUCLEOTIDE SEQUENCE [LARGE SCALE GENOMIC DNA]</scope>
    <source>
        <strain evidence="3 4">D10</strain>
    </source>
</reference>
<dbReference type="AlphaFoldDB" id="A0A1J0AAR8"/>
<dbReference type="RefSeq" id="WP_071453687.1">
    <property type="nucleotide sequence ID" value="NZ_CP017675.1"/>
</dbReference>
<feature type="modified residue" description="4-aspartylphosphate" evidence="1">
    <location>
        <position position="68"/>
    </location>
</feature>
<dbReference type="InterPro" id="IPR022552">
    <property type="entry name" value="UPF_Ycf55"/>
</dbReference>
<dbReference type="PANTHER" id="PTHR36807:SF2">
    <property type="entry name" value="PHOSPHOGLYCOLATE PHOSPHATASE"/>
    <property type="match status" value="1"/>
</dbReference>
<keyword evidence="4" id="KW-1185">Reference proteome</keyword>
<accession>A0A1J0AAR8</accession>
<dbReference type="EMBL" id="CP017675">
    <property type="protein sequence ID" value="APB33027.1"/>
    <property type="molecule type" value="Genomic_DNA"/>
</dbReference>
<evidence type="ECO:0000256" key="1">
    <source>
        <dbReference type="PROSITE-ProRule" id="PRU00169"/>
    </source>
</evidence>
<dbReference type="STRING" id="1188229.GlitD10_0713"/>
<dbReference type="PROSITE" id="PS50110">
    <property type="entry name" value="RESPONSE_REGULATORY"/>
    <property type="match status" value="1"/>
</dbReference>
<protein>
    <submittedName>
        <fullName evidence="3">Response regulator receiver domain protein (CheY)</fullName>
    </submittedName>
</protein>
<dbReference type="Pfam" id="PF12452">
    <property type="entry name" value="DUF3685"/>
    <property type="match status" value="1"/>
</dbReference>
<dbReference type="PIRSF" id="PIRSF026434">
    <property type="entry name" value="RR_ycf55_prd"/>
    <property type="match status" value="1"/>
</dbReference>
<dbReference type="KEGG" id="glt:GlitD10_0713"/>
<dbReference type="InterPro" id="IPR016837">
    <property type="entry name" value="Uncharacterised_Ycf55_cyanobac"/>
</dbReference>
<organism evidence="3 4">
    <name type="scientific">Gloeomargarita lithophora Alchichica-D10</name>
    <dbReference type="NCBI Taxonomy" id="1188229"/>
    <lineage>
        <taxon>Bacteria</taxon>
        <taxon>Bacillati</taxon>
        <taxon>Cyanobacteriota</taxon>
        <taxon>Cyanophyceae</taxon>
        <taxon>Gloeomargaritales</taxon>
        <taxon>Gloeomargaritaceae</taxon>
        <taxon>Gloeomargarita</taxon>
    </lineage>
</organism>
<proteinExistence type="predicted"/>
<dbReference type="PANTHER" id="PTHR36807">
    <property type="entry name" value="PHOSPHOGLYCOLATE PHOSPHATASE"/>
    <property type="match status" value="1"/>
</dbReference>
<evidence type="ECO:0000313" key="4">
    <source>
        <dbReference type="Proteomes" id="UP000180235"/>
    </source>
</evidence>
<dbReference type="InterPro" id="IPR001789">
    <property type="entry name" value="Sig_transdc_resp-reg_receiver"/>
</dbReference>
<dbReference type="OrthoDB" id="458149at2"/>
<sequence length="532" mass="61244">MNDRRNDAGQPVILLASREPILRLGLSRWLEQQNLAQVVTSDQPGDLQNLLNERLQQTQPLVNLLVLDVELADIPLCQSLKRRYPHLPMLALGPPVSRDQLLRYQQLGLAAYVERQTPAAVLWQWMQAILGGYSPWLQPEIVAPQWRSQLYQQGLAQIETALTQCHQWRQRPRPWLERQISQGRIRELHAARRLLTWLWRPGPVLAPPPQVSHSPLTLPTGERLSRVRQQFNQPVTNTSGLLLETDLLRFEKQRELWHTILTRWETLLAELIEARLTAADLPTRCPELVQRLWQEALTDFIGRYYTLDGQDVMDTLLAQRDTVQTLILAKIPLLTDLFSYHLFQTPLQIDGVLYAANSQIASDHAAILLENLVLQVANGVVQPLVNCFPHHESVKQRFYRRNLISTRETERLRNQLSQRYRWQCYWDEPRAIFESRYQLLRIHQQAIVLYPVYAGRTAELAQLQGIPWLVTLWLEFQDAIAPVLRAVANYIGRTSAYLLTRIVGRGLGLIGRGILQGIGSTLQNNRTQGSSQ</sequence>
<evidence type="ECO:0000313" key="3">
    <source>
        <dbReference type="EMBL" id="APB33027.1"/>
    </source>
</evidence>
<dbReference type="SUPFAM" id="SSF52172">
    <property type="entry name" value="CheY-like"/>
    <property type="match status" value="1"/>
</dbReference>
<dbReference type="Gene3D" id="3.40.50.2300">
    <property type="match status" value="1"/>
</dbReference>
<feature type="domain" description="Response regulatory" evidence="2">
    <location>
        <begin position="12"/>
        <end position="130"/>
    </location>
</feature>
<evidence type="ECO:0000259" key="2">
    <source>
        <dbReference type="PROSITE" id="PS50110"/>
    </source>
</evidence>
<dbReference type="GO" id="GO:0000160">
    <property type="term" value="P:phosphorelay signal transduction system"/>
    <property type="evidence" value="ECO:0007669"/>
    <property type="project" value="InterPro"/>
</dbReference>
<keyword evidence="1" id="KW-0597">Phosphoprotein</keyword>